<dbReference type="Gramene" id="Jr04_08430_p1">
    <property type="protein sequence ID" value="cds.Jr04_08430_p1"/>
    <property type="gene ID" value="Jr04_08430"/>
</dbReference>
<evidence type="ECO:0000256" key="4">
    <source>
        <dbReference type="ARBA" id="ARBA00022807"/>
    </source>
</evidence>
<dbReference type="InterPro" id="IPR038765">
    <property type="entry name" value="Papain-like_cys_pep_sf"/>
</dbReference>
<dbReference type="SMART" id="SM00645">
    <property type="entry name" value="Pept_C1"/>
    <property type="match status" value="1"/>
</dbReference>
<proteinExistence type="inferred from homology"/>
<dbReference type="SUPFAM" id="SSF54001">
    <property type="entry name" value="Cysteine proteinases"/>
    <property type="match status" value="1"/>
</dbReference>
<reference evidence="6" key="1">
    <citation type="submission" date="2015-10" db="EMBL/GenBank/DDBJ databases">
        <authorList>
            <person name="Martinez-Garcia P.J."/>
            <person name="Crepeau M.W."/>
            <person name="Puiu D."/>
            <person name="Gonzalez-Ibeas D."/>
            <person name="Whalen J."/>
            <person name="Stevens K."/>
            <person name="Paul R."/>
            <person name="Butterfield T."/>
            <person name="Britton M."/>
            <person name="Reagan R."/>
            <person name="Chakraborty S."/>
            <person name="Walawage S.L."/>
            <person name="Vasquez-Gross H.A."/>
            <person name="Cardeno C."/>
            <person name="Famula R."/>
            <person name="Pratt K."/>
            <person name="Kuruganti S."/>
            <person name="Aradhya M.K."/>
            <person name="Leslie C.A."/>
            <person name="Dandekar A.M."/>
            <person name="Salzberg S.L."/>
            <person name="Wegrzyn J.L."/>
            <person name="Langley C.H."/>
            <person name="Neale D.B."/>
        </authorList>
    </citation>
    <scope>NUCLEOTIDE SEQUENCE</scope>
    <source>
        <tissue evidence="6">Leaves</tissue>
    </source>
</reference>
<comment type="similarity">
    <text evidence="1">Belongs to the peptidase C1 family.</text>
</comment>
<dbReference type="GO" id="GO:0008234">
    <property type="term" value="F:cysteine-type peptidase activity"/>
    <property type="evidence" value="ECO:0007669"/>
    <property type="project" value="UniProtKB-KW"/>
</dbReference>
<evidence type="ECO:0000256" key="2">
    <source>
        <dbReference type="ARBA" id="ARBA00022670"/>
    </source>
</evidence>
<dbReference type="Proteomes" id="UP000619265">
    <property type="component" value="Unassembled WGS sequence"/>
</dbReference>
<protein>
    <recommendedName>
        <fullName evidence="5">Peptidase C1A papain C-terminal domain-containing protein</fullName>
    </recommendedName>
</protein>
<comment type="caution">
    <text evidence="6">The sequence shown here is derived from an EMBL/GenBank/DDBJ whole genome shotgun (WGS) entry which is preliminary data.</text>
</comment>
<sequence length="212" mass="24278">MCWAIVAAEAVAVGHKAKNSDKDLLELSSQELLDCCKEEEKQCYTYSIIKALKWIKSYGIMKEEEYPFKAHKCPCRHKIAKQKTLAVKIVDVQKVDHENENEILMRVKEQPIACGLIATKAFQELKGGIYEGSDELDLILQGKEKAYQHAILIIGFGYDEKEDKKYWIIKNSMAKIGECTDMPELLRLESVTFLVANSKTLDFKYFLDRSLC</sequence>
<evidence type="ECO:0000313" key="7">
    <source>
        <dbReference type="Proteomes" id="UP000619265"/>
    </source>
</evidence>
<dbReference type="EMBL" id="LIHL02000004">
    <property type="protein sequence ID" value="KAF5472219.1"/>
    <property type="molecule type" value="Genomic_DNA"/>
</dbReference>
<name>A0A833XW67_JUGRE</name>
<keyword evidence="3" id="KW-0378">Hydrolase</keyword>
<evidence type="ECO:0000259" key="5">
    <source>
        <dbReference type="SMART" id="SM00645"/>
    </source>
</evidence>
<keyword evidence="4" id="KW-0788">Thiol protease</keyword>
<evidence type="ECO:0000256" key="1">
    <source>
        <dbReference type="ARBA" id="ARBA00008455"/>
    </source>
</evidence>
<organism evidence="6 7">
    <name type="scientific">Juglans regia</name>
    <name type="common">English walnut</name>
    <dbReference type="NCBI Taxonomy" id="51240"/>
    <lineage>
        <taxon>Eukaryota</taxon>
        <taxon>Viridiplantae</taxon>
        <taxon>Streptophyta</taxon>
        <taxon>Embryophyta</taxon>
        <taxon>Tracheophyta</taxon>
        <taxon>Spermatophyta</taxon>
        <taxon>Magnoliopsida</taxon>
        <taxon>eudicotyledons</taxon>
        <taxon>Gunneridae</taxon>
        <taxon>Pentapetalae</taxon>
        <taxon>rosids</taxon>
        <taxon>fabids</taxon>
        <taxon>Fagales</taxon>
        <taxon>Juglandaceae</taxon>
        <taxon>Juglans</taxon>
    </lineage>
</organism>
<dbReference type="Pfam" id="PF00112">
    <property type="entry name" value="Peptidase_C1"/>
    <property type="match status" value="1"/>
</dbReference>
<dbReference type="PANTHER" id="PTHR12411">
    <property type="entry name" value="CYSTEINE PROTEASE FAMILY C1-RELATED"/>
    <property type="match status" value="1"/>
</dbReference>
<gene>
    <name evidence="6" type="ORF">F2P56_008956</name>
</gene>
<dbReference type="InterPro" id="IPR013128">
    <property type="entry name" value="Peptidase_C1A"/>
</dbReference>
<keyword evidence="2" id="KW-0645">Protease</keyword>
<dbReference type="Gene3D" id="3.90.70.10">
    <property type="entry name" value="Cysteine proteinases"/>
    <property type="match status" value="1"/>
</dbReference>
<evidence type="ECO:0000256" key="3">
    <source>
        <dbReference type="ARBA" id="ARBA00022801"/>
    </source>
</evidence>
<reference evidence="6" key="2">
    <citation type="submission" date="2020-03" db="EMBL/GenBank/DDBJ databases">
        <title>Walnut 2.0.</title>
        <authorList>
            <person name="Marrano A."/>
            <person name="Britton M."/>
            <person name="Zimin A.V."/>
            <person name="Zaini P.A."/>
            <person name="Workman R."/>
            <person name="Puiu D."/>
            <person name="Bianco L."/>
            <person name="Allen B.J."/>
            <person name="Troggio M."/>
            <person name="Leslie C.A."/>
            <person name="Timp W."/>
            <person name="Dendekar A."/>
            <person name="Salzberg S.L."/>
            <person name="Neale D.B."/>
        </authorList>
    </citation>
    <scope>NUCLEOTIDE SEQUENCE</scope>
    <source>
        <tissue evidence="6">Leaves</tissue>
    </source>
</reference>
<evidence type="ECO:0000313" key="6">
    <source>
        <dbReference type="EMBL" id="KAF5472219.1"/>
    </source>
</evidence>
<dbReference type="InterPro" id="IPR000668">
    <property type="entry name" value="Peptidase_C1A_C"/>
</dbReference>
<dbReference type="AlphaFoldDB" id="A0A833XW67"/>
<dbReference type="GO" id="GO:0006508">
    <property type="term" value="P:proteolysis"/>
    <property type="evidence" value="ECO:0007669"/>
    <property type="project" value="UniProtKB-KW"/>
</dbReference>
<feature type="domain" description="Peptidase C1A papain C-terminal" evidence="5">
    <location>
        <begin position="1"/>
        <end position="194"/>
    </location>
</feature>
<accession>A0A833XW67</accession>